<dbReference type="InterPro" id="IPR033872">
    <property type="entry name" value="nsLTP2"/>
</dbReference>
<name>A0A5K0ZTN1_9MAGN</name>
<evidence type="ECO:0000313" key="5">
    <source>
        <dbReference type="EMBL" id="VVV93929.1"/>
    </source>
</evidence>
<dbReference type="GO" id="GO:0008289">
    <property type="term" value="F:lipid binding"/>
    <property type="evidence" value="ECO:0007669"/>
    <property type="project" value="UniProtKB-KW"/>
</dbReference>
<reference evidence="5" key="1">
    <citation type="submission" date="2019-09" db="EMBL/GenBank/DDBJ databases">
        <authorList>
            <person name="Zhang L."/>
        </authorList>
    </citation>
    <scope>NUCLEOTIDE SEQUENCE</scope>
</reference>
<evidence type="ECO:0000259" key="4">
    <source>
        <dbReference type="Pfam" id="PF14368"/>
    </source>
</evidence>
<feature type="chain" id="PRO_5023827736" description="Bifunctional inhibitor/plant lipid transfer protein/seed storage helical domain-containing protein" evidence="3">
    <location>
        <begin position="29"/>
        <end position="95"/>
    </location>
</feature>
<organism evidence="5">
    <name type="scientific">Nymphaea colorata</name>
    <name type="common">pocket water lily</name>
    <dbReference type="NCBI Taxonomy" id="210225"/>
    <lineage>
        <taxon>Eukaryota</taxon>
        <taxon>Viridiplantae</taxon>
        <taxon>Streptophyta</taxon>
        <taxon>Embryophyta</taxon>
        <taxon>Tracheophyta</taxon>
        <taxon>Spermatophyta</taxon>
        <taxon>Magnoliopsida</taxon>
        <taxon>Nymphaeales</taxon>
        <taxon>Nymphaeaceae</taxon>
        <taxon>Nymphaea</taxon>
    </lineage>
</organism>
<evidence type="ECO:0000256" key="2">
    <source>
        <dbReference type="ARBA" id="ARBA00023121"/>
    </source>
</evidence>
<dbReference type="Gene3D" id="1.10.110.10">
    <property type="entry name" value="Plant lipid-transfer and hydrophobic proteins"/>
    <property type="match status" value="1"/>
</dbReference>
<feature type="domain" description="Bifunctional inhibitor/plant lipid transfer protein/seed storage helical" evidence="4">
    <location>
        <begin position="21"/>
        <end position="92"/>
    </location>
</feature>
<keyword evidence="1" id="KW-0813">Transport</keyword>
<dbReference type="InterPro" id="IPR016140">
    <property type="entry name" value="Bifunc_inhib/LTP/seed_store"/>
</dbReference>
<dbReference type="InterPro" id="IPR036312">
    <property type="entry name" value="Bifun_inhib/LTP/seed_sf"/>
</dbReference>
<dbReference type="SUPFAM" id="SSF47699">
    <property type="entry name" value="Bifunctional inhibitor/lipid-transfer protein/seed storage 2S albumin"/>
    <property type="match status" value="1"/>
</dbReference>
<dbReference type="Pfam" id="PF14368">
    <property type="entry name" value="LTP_2"/>
    <property type="match status" value="1"/>
</dbReference>
<dbReference type="AlphaFoldDB" id="A0A5K0ZTN1"/>
<proteinExistence type="predicted"/>
<evidence type="ECO:0000256" key="3">
    <source>
        <dbReference type="SAM" id="SignalP"/>
    </source>
</evidence>
<dbReference type="PANTHER" id="PTHR33214">
    <property type="entry name" value="BIFUNCTIONAL INHIBITOR/LIPID-TRANSFER PROTEIN/SEED STORAGE 2S ALBUMIN SUPERFAMILY PROTEIN"/>
    <property type="match status" value="1"/>
</dbReference>
<accession>A0A5K0ZTN1</accession>
<protein>
    <recommendedName>
        <fullName evidence="4">Bifunctional inhibitor/plant lipid transfer protein/seed storage helical domain-containing protein</fullName>
    </recommendedName>
</protein>
<keyword evidence="2" id="KW-0446">Lipid-binding</keyword>
<dbReference type="Gramene" id="NC2G0006900.1">
    <property type="protein sequence ID" value="NC2G0006900.1:cds"/>
    <property type="gene ID" value="NC2G0006900"/>
</dbReference>
<dbReference type="PANTHER" id="PTHR33214:SF69">
    <property type="entry name" value="BIFUNCTIONAL INHIBITOR_LIPID-TRANSFER PROTEIN_SEED STORAGE 2S ALBUMIN SUPERFAMILY PROTEIN"/>
    <property type="match status" value="1"/>
</dbReference>
<feature type="signal peptide" evidence="3">
    <location>
        <begin position="1"/>
        <end position="28"/>
    </location>
</feature>
<dbReference type="GO" id="GO:0006869">
    <property type="term" value="P:lipid transport"/>
    <property type="evidence" value="ECO:0007669"/>
    <property type="project" value="InterPro"/>
</dbReference>
<evidence type="ECO:0000256" key="1">
    <source>
        <dbReference type="ARBA" id="ARBA00022448"/>
    </source>
</evidence>
<gene>
    <name evidence="5" type="ORF">NYM_LOCUS11953</name>
</gene>
<dbReference type="EMBL" id="LR721780">
    <property type="protein sequence ID" value="VVV93929.1"/>
    <property type="molecule type" value="Genomic_DNA"/>
</dbReference>
<keyword evidence="3" id="KW-0732">Signal</keyword>
<sequence>MGLKPKACSVICSLLLVLLTVSLQSSSAGTCKFESLTPCLPAYQGGKPTSSCCAALKSQLSCFCSFASNPLYKSYIYSSSGHKVVAACGLKYPSC</sequence>